<dbReference type="InterPro" id="IPR009351">
    <property type="entry name" value="AlkZ-like"/>
</dbReference>
<feature type="region of interest" description="Disordered" evidence="1">
    <location>
        <begin position="1"/>
        <end position="33"/>
    </location>
</feature>
<dbReference type="Pfam" id="PF06224">
    <property type="entry name" value="AlkZ-like"/>
    <property type="match status" value="1"/>
</dbReference>
<evidence type="ECO:0008006" key="4">
    <source>
        <dbReference type="Google" id="ProtNLM"/>
    </source>
</evidence>
<evidence type="ECO:0000256" key="1">
    <source>
        <dbReference type="SAM" id="MobiDB-lite"/>
    </source>
</evidence>
<evidence type="ECO:0000313" key="2">
    <source>
        <dbReference type="EMBL" id="QHK21558.1"/>
    </source>
</evidence>
<dbReference type="KEGG" id="psey:GU243_19745"/>
<organism evidence="2 3">
    <name type="scientific">Pseudarthrobacter psychrotolerans</name>
    <dbReference type="NCBI Taxonomy" id="2697569"/>
    <lineage>
        <taxon>Bacteria</taxon>
        <taxon>Bacillati</taxon>
        <taxon>Actinomycetota</taxon>
        <taxon>Actinomycetes</taxon>
        <taxon>Micrococcales</taxon>
        <taxon>Micrococcaceae</taxon>
        <taxon>Pseudarthrobacter</taxon>
    </lineage>
</organism>
<reference evidence="2 3" key="1">
    <citation type="submission" date="2020-01" db="EMBL/GenBank/DDBJ databases">
        <title>Pseudarthrobacter psychrotolerans sp. nov., isolated from antarctic soil.</title>
        <authorList>
            <person name="Shin Y."/>
            <person name="Park W."/>
        </authorList>
    </citation>
    <scope>NUCLEOTIDE SEQUENCE [LARGE SCALE GENOMIC DNA]</scope>
    <source>
        <strain evidence="2 3">YJ56</strain>
    </source>
</reference>
<dbReference type="EMBL" id="CP047898">
    <property type="protein sequence ID" value="QHK21558.1"/>
    <property type="molecule type" value="Genomic_DNA"/>
</dbReference>
<protein>
    <recommendedName>
        <fullName evidence="4">Winged helix DNA-binding domain-containing protein</fullName>
    </recommendedName>
</protein>
<accession>A0A6P1NQV4</accession>
<sequence>MTTHPTSANVLIPQALSPEATGPAGLGPEAPDPQVLTPELLRAWAWHRQGLDGTLQGADAADVFTRAGWARSVGGANPYLTLFARAGTSRAQADADVLSLKIQELPTARGCTYVLGRDDFAWGLQIGRDAAVAPFRVLARMGVERGEITLLEEEILHALAEAGSPLDPKQLKDLLGDSVRNLGEEGKKKGAATTLPTALGLLQADGRIRRVPANGRLDQQRYGYTLWGLPPTALDDEAARSLLLERYLGWTGGATVKQSQWFTGFTLANTKAALAATGALEVPTASGEVLWMMPDDVGRLTSFKAPAEEQIQLLAGTDSLVLLRRSSGDLFADQDKGKNVLGSTLALLADLPDHPIFDRGRIIGLWQYDPGKSRIAHWLFAGATPAVSRRIAEVEAWIRDELGDFRSFSLDSPASRQDRIDALDAAG</sequence>
<evidence type="ECO:0000313" key="3">
    <source>
        <dbReference type="Proteomes" id="UP000464186"/>
    </source>
</evidence>
<keyword evidence="3" id="KW-1185">Reference proteome</keyword>
<proteinExistence type="predicted"/>
<gene>
    <name evidence="2" type="ORF">GU243_19745</name>
</gene>
<dbReference type="Proteomes" id="UP000464186">
    <property type="component" value="Chromosome"/>
</dbReference>
<name>A0A6P1NQV4_9MICC</name>
<dbReference type="AlphaFoldDB" id="A0A6P1NQV4"/>